<dbReference type="AlphaFoldDB" id="A0A140LEG1"/>
<keyword evidence="2" id="KW-1185">Reference proteome</keyword>
<organism evidence="1 2">
    <name type="scientific">Thermotalea metallivorans</name>
    <dbReference type="NCBI Taxonomy" id="520762"/>
    <lineage>
        <taxon>Bacteria</taxon>
        <taxon>Bacillati</taxon>
        <taxon>Bacillota</taxon>
        <taxon>Clostridia</taxon>
        <taxon>Peptostreptococcales</taxon>
        <taxon>Thermotaleaceae</taxon>
        <taxon>Thermotalea</taxon>
    </lineage>
</organism>
<reference evidence="1 2" key="1">
    <citation type="submission" date="2015-12" db="EMBL/GenBank/DDBJ databases">
        <title>Draft genome sequence of the thermoanaerobe Thermotalea metallivorans, an isolate from the runoff channel of the Great Artesian Basin, Australia.</title>
        <authorList>
            <person name="Patel B.K."/>
        </authorList>
    </citation>
    <scope>NUCLEOTIDE SEQUENCE [LARGE SCALE GENOMIC DNA]</scope>
    <source>
        <strain evidence="1 2">B2-1</strain>
    </source>
</reference>
<gene>
    <name evidence="1" type="ORF">AN619_00960</name>
</gene>
<comment type="caution">
    <text evidence="1">The sequence shown here is derived from an EMBL/GenBank/DDBJ whole genome shotgun (WGS) entry which is preliminary data.</text>
</comment>
<evidence type="ECO:0000313" key="2">
    <source>
        <dbReference type="Proteomes" id="UP000070456"/>
    </source>
</evidence>
<dbReference type="RefSeq" id="WP_068553981.1">
    <property type="nucleotide sequence ID" value="NZ_LOEE01000003.1"/>
</dbReference>
<dbReference type="Proteomes" id="UP000070456">
    <property type="component" value="Unassembled WGS sequence"/>
</dbReference>
<name>A0A140LEG1_9FIRM</name>
<proteinExistence type="predicted"/>
<accession>A0A140LEG1</accession>
<evidence type="ECO:0000313" key="1">
    <source>
        <dbReference type="EMBL" id="KXG78936.1"/>
    </source>
</evidence>
<dbReference type="EMBL" id="LOEE01000003">
    <property type="protein sequence ID" value="KXG78936.1"/>
    <property type="molecule type" value="Genomic_DNA"/>
</dbReference>
<protein>
    <submittedName>
        <fullName evidence="1">Uncharacterized protein</fullName>
    </submittedName>
</protein>
<sequence length="209" mass="24221">MLSKRKFIFILIFACIIIVWQLGEATTGPSAVIRQNKEQASRYLQDKYPGMEYKITDHSFLTERMNVAHVKVETKIDNQPLIFTVTVDADGDITDDYGERVISYNIKNQIVPLVNNLFSQTIVDVRTVKSGTEYFSYIDIRWEESLSKEAFLEQCLAIRDILINNTNDIDLITFTCDNTKGQYFELKLGKEQLEYSKEKIINEKLVKQL</sequence>